<sequence length="205" mass="21992">MQTQELVRTPAIPSISSLRVLGLAALLGSPAMLIEVYRHGLEKVSNENTDPLGAVLYAAFSIGWLCALVGLRELRAAGRSKAASILMNVILVTVTLAILQSVMDLLKVPTTHPLYLITDIAWPLSMVLTFVVSVAALFARVLPMWGRLVLVFCGISLPINILAMVLSGEMLGGAAFAWHTFLGWAGLGLVLLLVRPDPAQPSRQV</sequence>
<keyword evidence="1" id="KW-1133">Transmembrane helix</keyword>
<dbReference type="RefSeq" id="WP_184127876.1">
    <property type="nucleotide sequence ID" value="NZ_JACHFL010000002.1"/>
</dbReference>
<dbReference type="EMBL" id="JACHFL010000002">
    <property type="protein sequence ID" value="MBB5361795.1"/>
    <property type="molecule type" value="Genomic_DNA"/>
</dbReference>
<feature type="transmembrane region" description="Helical" evidence="1">
    <location>
        <begin position="54"/>
        <end position="71"/>
    </location>
</feature>
<feature type="transmembrane region" description="Helical" evidence="1">
    <location>
        <begin position="174"/>
        <end position="194"/>
    </location>
</feature>
<evidence type="ECO:0000313" key="2">
    <source>
        <dbReference type="EMBL" id="MBB5361795.1"/>
    </source>
</evidence>
<keyword evidence="1" id="KW-0472">Membrane</keyword>
<feature type="transmembrane region" description="Helical" evidence="1">
    <location>
        <begin position="148"/>
        <end position="168"/>
    </location>
</feature>
<accession>A0A7W8JRV1</accession>
<dbReference type="Proteomes" id="UP000552709">
    <property type="component" value="Unassembled WGS sequence"/>
</dbReference>
<evidence type="ECO:0000256" key="1">
    <source>
        <dbReference type="SAM" id="Phobius"/>
    </source>
</evidence>
<gene>
    <name evidence="2" type="ORF">HNQ08_000880</name>
</gene>
<feature type="transmembrane region" description="Helical" evidence="1">
    <location>
        <begin position="83"/>
        <end position="100"/>
    </location>
</feature>
<evidence type="ECO:0000313" key="3">
    <source>
        <dbReference type="Proteomes" id="UP000552709"/>
    </source>
</evidence>
<reference evidence="2 3" key="1">
    <citation type="submission" date="2020-08" db="EMBL/GenBank/DDBJ databases">
        <title>Genomic Encyclopedia of Type Strains, Phase IV (KMG-IV): sequencing the most valuable type-strain genomes for metagenomic binning, comparative biology and taxonomic classification.</title>
        <authorList>
            <person name="Goeker M."/>
        </authorList>
    </citation>
    <scope>NUCLEOTIDE SEQUENCE [LARGE SCALE GENOMIC DNA]</scope>
    <source>
        <strain evidence="2 3">DSM 27939</strain>
    </source>
</reference>
<comment type="caution">
    <text evidence="2">The sequence shown here is derived from an EMBL/GenBank/DDBJ whole genome shotgun (WGS) entry which is preliminary data.</text>
</comment>
<protein>
    <recommendedName>
        <fullName evidence="4">DUF4386 domain-containing protein</fullName>
    </recommendedName>
</protein>
<feature type="transmembrane region" description="Helical" evidence="1">
    <location>
        <begin position="12"/>
        <end position="34"/>
    </location>
</feature>
<keyword evidence="1" id="KW-0812">Transmembrane</keyword>
<feature type="transmembrane region" description="Helical" evidence="1">
    <location>
        <begin position="120"/>
        <end position="141"/>
    </location>
</feature>
<evidence type="ECO:0008006" key="4">
    <source>
        <dbReference type="Google" id="ProtNLM"/>
    </source>
</evidence>
<dbReference type="AlphaFoldDB" id="A0A7W8JRV1"/>
<name>A0A7W8JRV1_9DEIO</name>
<organism evidence="2 3">
    <name type="scientific">Deinococcus humi</name>
    <dbReference type="NCBI Taxonomy" id="662880"/>
    <lineage>
        <taxon>Bacteria</taxon>
        <taxon>Thermotogati</taxon>
        <taxon>Deinococcota</taxon>
        <taxon>Deinococci</taxon>
        <taxon>Deinococcales</taxon>
        <taxon>Deinococcaceae</taxon>
        <taxon>Deinococcus</taxon>
    </lineage>
</organism>
<keyword evidence="3" id="KW-1185">Reference proteome</keyword>
<proteinExistence type="predicted"/>